<dbReference type="InterPro" id="IPR014001">
    <property type="entry name" value="Helicase_ATP-bd"/>
</dbReference>
<dbReference type="GO" id="GO:0005524">
    <property type="term" value="F:ATP binding"/>
    <property type="evidence" value="ECO:0007669"/>
    <property type="project" value="InterPro"/>
</dbReference>
<dbReference type="SUPFAM" id="SSF52540">
    <property type="entry name" value="P-loop containing nucleoside triphosphate hydrolases"/>
    <property type="match status" value="1"/>
</dbReference>
<dbReference type="GO" id="GO:0005737">
    <property type="term" value="C:cytoplasm"/>
    <property type="evidence" value="ECO:0007669"/>
    <property type="project" value="TreeGrafter"/>
</dbReference>
<dbReference type="GO" id="GO:0005634">
    <property type="term" value="C:nucleus"/>
    <property type="evidence" value="ECO:0007669"/>
    <property type="project" value="TreeGrafter"/>
</dbReference>
<comment type="similarity">
    <text evidence="1">Belongs to the helicase family. RecQ subfamily.</text>
</comment>
<evidence type="ECO:0000256" key="1">
    <source>
        <dbReference type="ARBA" id="ARBA00005446"/>
    </source>
</evidence>
<comment type="caution">
    <text evidence="6">The sequence shown here is derived from an EMBL/GenBank/DDBJ whole genome shotgun (WGS) entry which is preliminary data.</text>
</comment>
<keyword evidence="3" id="KW-0413">Isomerase</keyword>
<keyword evidence="2" id="KW-0238">DNA-binding</keyword>
<dbReference type="Gene3D" id="3.40.50.300">
    <property type="entry name" value="P-loop containing nucleotide triphosphate hydrolases"/>
    <property type="match status" value="1"/>
</dbReference>
<dbReference type="PROSITE" id="PS51192">
    <property type="entry name" value="HELICASE_ATP_BIND_1"/>
    <property type="match status" value="1"/>
</dbReference>
<feature type="domain" description="Helicase ATP-binding" evidence="5">
    <location>
        <begin position="55"/>
        <end position="193"/>
    </location>
</feature>
<reference evidence="6" key="1">
    <citation type="journal article" date="2020" name="New Phytol.">
        <title>Comparative genomics reveals dynamic genome evolution in host specialist ectomycorrhizal fungi.</title>
        <authorList>
            <person name="Lofgren L.A."/>
            <person name="Nguyen N.H."/>
            <person name="Vilgalys R."/>
            <person name="Ruytinx J."/>
            <person name="Liao H.L."/>
            <person name="Branco S."/>
            <person name="Kuo A."/>
            <person name="LaButti K."/>
            <person name="Lipzen A."/>
            <person name="Andreopoulos W."/>
            <person name="Pangilinan J."/>
            <person name="Riley R."/>
            <person name="Hundley H."/>
            <person name="Na H."/>
            <person name="Barry K."/>
            <person name="Grigoriev I.V."/>
            <person name="Stajich J.E."/>
            <person name="Kennedy P.G."/>
        </authorList>
    </citation>
    <scope>NUCLEOTIDE SEQUENCE</scope>
    <source>
        <strain evidence="6">FC203</strain>
    </source>
</reference>
<evidence type="ECO:0000313" key="7">
    <source>
        <dbReference type="Proteomes" id="UP001195769"/>
    </source>
</evidence>
<dbReference type="GO" id="GO:0043138">
    <property type="term" value="F:3'-5' DNA helicase activity"/>
    <property type="evidence" value="ECO:0007669"/>
    <property type="project" value="TreeGrafter"/>
</dbReference>
<evidence type="ECO:0000256" key="3">
    <source>
        <dbReference type="ARBA" id="ARBA00023235"/>
    </source>
</evidence>
<protein>
    <recommendedName>
        <fullName evidence="5">Helicase ATP-binding domain-containing protein</fullName>
    </recommendedName>
</protein>
<dbReference type="InterPro" id="IPR011545">
    <property type="entry name" value="DEAD/DEAH_box_helicase_dom"/>
</dbReference>
<gene>
    <name evidence="6" type="ORF">F5891DRAFT_928440</name>
</gene>
<proteinExistence type="inferred from homology"/>
<keyword evidence="4" id="KW-0539">Nucleus</keyword>
<dbReference type="GO" id="GO:0005694">
    <property type="term" value="C:chromosome"/>
    <property type="evidence" value="ECO:0007669"/>
    <property type="project" value="TreeGrafter"/>
</dbReference>
<evidence type="ECO:0000256" key="2">
    <source>
        <dbReference type="ARBA" id="ARBA00023125"/>
    </source>
</evidence>
<dbReference type="AlphaFoldDB" id="A0AAD4HF44"/>
<dbReference type="GO" id="GO:0009378">
    <property type="term" value="F:four-way junction helicase activity"/>
    <property type="evidence" value="ECO:0007669"/>
    <property type="project" value="TreeGrafter"/>
</dbReference>
<name>A0AAD4HF44_9AGAM</name>
<dbReference type="RefSeq" id="XP_041219859.1">
    <property type="nucleotide sequence ID" value="XM_041373914.1"/>
</dbReference>
<dbReference type="EMBL" id="JABBWK010000082">
    <property type="protein sequence ID" value="KAG1894283.1"/>
    <property type="molecule type" value="Genomic_DNA"/>
</dbReference>
<dbReference type="GeneID" id="64668212"/>
<dbReference type="Pfam" id="PF00270">
    <property type="entry name" value="DEAD"/>
    <property type="match status" value="1"/>
</dbReference>
<sequence>QPLSLAARDAIEDLLMDFMSALSMTQHQQVLEAFSRLDLISQGSQCPKLFQLRCLISLLSARHVVLRAATGSGKTLAMILPLLLSPNKIAITVTPLKLLQRDHVHEFEQYGILSITINHDTPHDQTLWSRVSAGAFCNLLVIPEQFFPEGGHIPHLALLLKDLNFVKRIGFFFIDEAHFIIMAGEPKAGEKLA</sequence>
<feature type="non-terminal residue" evidence="6">
    <location>
        <position position="1"/>
    </location>
</feature>
<evidence type="ECO:0000313" key="6">
    <source>
        <dbReference type="EMBL" id="KAG1894283.1"/>
    </source>
</evidence>
<keyword evidence="7" id="KW-1185">Reference proteome</keyword>
<dbReference type="Proteomes" id="UP001195769">
    <property type="component" value="Unassembled WGS sequence"/>
</dbReference>
<dbReference type="InterPro" id="IPR027417">
    <property type="entry name" value="P-loop_NTPase"/>
</dbReference>
<feature type="non-terminal residue" evidence="6">
    <location>
        <position position="193"/>
    </location>
</feature>
<dbReference type="PANTHER" id="PTHR13710">
    <property type="entry name" value="DNA HELICASE RECQ FAMILY MEMBER"/>
    <property type="match status" value="1"/>
</dbReference>
<evidence type="ECO:0000259" key="5">
    <source>
        <dbReference type="PROSITE" id="PS51192"/>
    </source>
</evidence>
<dbReference type="GO" id="GO:0003677">
    <property type="term" value="F:DNA binding"/>
    <property type="evidence" value="ECO:0007669"/>
    <property type="project" value="UniProtKB-KW"/>
</dbReference>
<evidence type="ECO:0000256" key="4">
    <source>
        <dbReference type="ARBA" id="ARBA00023242"/>
    </source>
</evidence>
<dbReference type="PANTHER" id="PTHR13710:SF153">
    <property type="entry name" value="RECQ-LIKE DNA HELICASE BLM"/>
    <property type="match status" value="1"/>
</dbReference>
<dbReference type="GO" id="GO:0000724">
    <property type="term" value="P:double-strand break repair via homologous recombination"/>
    <property type="evidence" value="ECO:0007669"/>
    <property type="project" value="TreeGrafter"/>
</dbReference>
<organism evidence="6 7">
    <name type="scientific">Suillus fuscotomentosus</name>
    <dbReference type="NCBI Taxonomy" id="1912939"/>
    <lineage>
        <taxon>Eukaryota</taxon>
        <taxon>Fungi</taxon>
        <taxon>Dikarya</taxon>
        <taxon>Basidiomycota</taxon>
        <taxon>Agaricomycotina</taxon>
        <taxon>Agaricomycetes</taxon>
        <taxon>Agaricomycetidae</taxon>
        <taxon>Boletales</taxon>
        <taxon>Suillineae</taxon>
        <taxon>Suillaceae</taxon>
        <taxon>Suillus</taxon>
    </lineage>
</organism>
<accession>A0AAD4HF44</accession>